<dbReference type="InterPro" id="IPR018876">
    <property type="entry name" value="Phage_P22_antirepressor_C"/>
</dbReference>
<sequence length="215" mass="25028">MTTQISTFNFKSNPVRIEIIKNEPYFCLVDVCLVMNIQNSRRVNADMLNQEGVRKAYVPTTSGNQELTFINEPNLYRIIFKSRKAEAVEFQNWVFEEVLPQIRKTGKYQAQQQLALPEPPKKYQREFTKSDLEDIAWCWFEANQMCEFIGSLKPALQALGSNLYPKAHSMHLEYGMHLKRIGKLVHRITQGIEFESRPFQKLEESFTLKAELATS</sequence>
<dbReference type="InterPro" id="IPR003497">
    <property type="entry name" value="BRO_N_domain"/>
</dbReference>
<dbReference type="Pfam" id="PF10548">
    <property type="entry name" value="P22_AR_C"/>
    <property type="match status" value="1"/>
</dbReference>
<dbReference type="Pfam" id="PF02498">
    <property type="entry name" value="Bro-N"/>
    <property type="match status" value="1"/>
</dbReference>
<evidence type="ECO:0000313" key="3">
    <source>
        <dbReference type="Proteomes" id="UP000254031"/>
    </source>
</evidence>
<dbReference type="PANTHER" id="PTHR36180:SF2">
    <property type="entry name" value="BRO FAMILY PROTEIN"/>
    <property type="match status" value="1"/>
</dbReference>
<dbReference type="SMART" id="SM01040">
    <property type="entry name" value="Bro-N"/>
    <property type="match status" value="1"/>
</dbReference>
<organism evidence="2 3">
    <name type="scientific">Mannheimia haemolytica</name>
    <name type="common">Pasteurella haemolytica</name>
    <dbReference type="NCBI Taxonomy" id="75985"/>
    <lineage>
        <taxon>Bacteria</taxon>
        <taxon>Pseudomonadati</taxon>
        <taxon>Pseudomonadota</taxon>
        <taxon>Gammaproteobacteria</taxon>
        <taxon>Pasteurellales</taxon>
        <taxon>Pasteurellaceae</taxon>
        <taxon>Mannheimia</taxon>
    </lineage>
</organism>
<dbReference type="PROSITE" id="PS51750">
    <property type="entry name" value="BRO_N"/>
    <property type="match status" value="1"/>
</dbReference>
<accession>A0A378NH13</accession>
<evidence type="ECO:0000313" key="2">
    <source>
        <dbReference type="EMBL" id="STY65258.1"/>
    </source>
</evidence>
<dbReference type="EMBL" id="UGPL01000006">
    <property type="protein sequence ID" value="STY65258.1"/>
    <property type="molecule type" value="Genomic_DNA"/>
</dbReference>
<proteinExistence type="predicted"/>
<feature type="domain" description="Bro-N" evidence="1">
    <location>
        <begin position="2"/>
        <end position="106"/>
    </location>
</feature>
<dbReference type="AlphaFoldDB" id="A0A378NH13"/>
<name>A0A378NH13_MANHA</name>
<dbReference type="Proteomes" id="UP000254031">
    <property type="component" value="Unassembled WGS sequence"/>
</dbReference>
<reference evidence="2 3" key="1">
    <citation type="submission" date="2018-06" db="EMBL/GenBank/DDBJ databases">
        <authorList>
            <consortium name="Pathogen Informatics"/>
            <person name="Doyle S."/>
        </authorList>
    </citation>
    <scope>NUCLEOTIDE SEQUENCE [LARGE SCALE GENOMIC DNA]</scope>
    <source>
        <strain evidence="2 3">NCTC9380</strain>
    </source>
</reference>
<dbReference type="PANTHER" id="PTHR36180">
    <property type="entry name" value="DNA-BINDING PROTEIN-RELATED-RELATED"/>
    <property type="match status" value="1"/>
</dbReference>
<gene>
    <name evidence="2" type="ORF">NCTC9380_00517</name>
</gene>
<evidence type="ECO:0000259" key="1">
    <source>
        <dbReference type="PROSITE" id="PS51750"/>
    </source>
</evidence>
<dbReference type="RefSeq" id="WP_115262424.1">
    <property type="nucleotide sequence ID" value="NZ_CP151226.1"/>
</dbReference>
<protein>
    <submittedName>
        <fullName evidence="2">Uncharacterized phage-encoded protein</fullName>
    </submittedName>
</protein>